<keyword evidence="2" id="KW-1185">Reference proteome</keyword>
<dbReference type="Proteomes" id="UP000800036">
    <property type="component" value="Unassembled WGS sequence"/>
</dbReference>
<evidence type="ECO:0000313" key="2">
    <source>
        <dbReference type="Proteomes" id="UP000800036"/>
    </source>
</evidence>
<name>A0A6A5VK61_9PLEO</name>
<dbReference type="EMBL" id="ML976664">
    <property type="protein sequence ID" value="KAF1977078.1"/>
    <property type="molecule type" value="Genomic_DNA"/>
</dbReference>
<dbReference type="AlphaFoldDB" id="A0A6A5VK61"/>
<protein>
    <submittedName>
        <fullName evidence="1">Uncharacterized protein</fullName>
    </submittedName>
</protein>
<accession>A0A6A5VK61</accession>
<evidence type="ECO:0000313" key="1">
    <source>
        <dbReference type="EMBL" id="KAF1977078.1"/>
    </source>
</evidence>
<proteinExistence type="predicted"/>
<sequence length="376" mass="42021">MGANAQCSFLSQKATSRAPAVAVNDIDNAPVEKRTSDTLPSSIPPSSDCNGYSASVGSFAVPCPRTWQSEISGLDGQGPREVLLPINVDYIRKAEDTARLRRKNYAKLLERGMAYMMVKAYDEDGLDQRSVARTMEKNDFKEIGMYGLLSIHRPALKLTIEGNPLKAKAAPGELYSLYNDEDSPWRLLNSPAICTNYLVDRYQNSPSANDYLRVQARLLSYVSGRVDSVDAALELDNLSSQRNSMRKGILNGQHWYLNGPEHRVMCILTFCEALTKHFAGMDLADRDKPLAKPLSYLDCSINPEKGFKQHEMEQLSSWLHHVVVQALRLEDPSKSYNFQSVIICHLAKEWEPRVMEPVATVLTDCTYETGGGFCIE</sequence>
<reference evidence="1" key="1">
    <citation type="journal article" date="2020" name="Stud. Mycol.">
        <title>101 Dothideomycetes genomes: a test case for predicting lifestyles and emergence of pathogens.</title>
        <authorList>
            <person name="Haridas S."/>
            <person name="Albert R."/>
            <person name="Binder M."/>
            <person name="Bloem J."/>
            <person name="Labutti K."/>
            <person name="Salamov A."/>
            <person name="Andreopoulos B."/>
            <person name="Baker S."/>
            <person name="Barry K."/>
            <person name="Bills G."/>
            <person name="Bluhm B."/>
            <person name="Cannon C."/>
            <person name="Castanera R."/>
            <person name="Culley D."/>
            <person name="Daum C."/>
            <person name="Ezra D."/>
            <person name="Gonzalez J."/>
            <person name="Henrissat B."/>
            <person name="Kuo A."/>
            <person name="Liang C."/>
            <person name="Lipzen A."/>
            <person name="Lutzoni F."/>
            <person name="Magnuson J."/>
            <person name="Mondo S."/>
            <person name="Nolan M."/>
            <person name="Ohm R."/>
            <person name="Pangilinan J."/>
            <person name="Park H.-J."/>
            <person name="Ramirez L."/>
            <person name="Alfaro M."/>
            <person name="Sun H."/>
            <person name="Tritt A."/>
            <person name="Yoshinaga Y."/>
            <person name="Zwiers L.-H."/>
            <person name="Turgeon B."/>
            <person name="Goodwin S."/>
            <person name="Spatafora J."/>
            <person name="Crous P."/>
            <person name="Grigoriev I."/>
        </authorList>
    </citation>
    <scope>NUCLEOTIDE SEQUENCE</scope>
    <source>
        <strain evidence="1">CBS 107.79</strain>
    </source>
</reference>
<gene>
    <name evidence="1" type="ORF">BU23DRAFT_565229</name>
</gene>
<organism evidence="1 2">
    <name type="scientific">Bimuria novae-zelandiae CBS 107.79</name>
    <dbReference type="NCBI Taxonomy" id="1447943"/>
    <lineage>
        <taxon>Eukaryota</taxon>
        <taxon>Fungi</taxon>
        <taxon>Dikarya</taxon>
        <taxon>Ascomycota</taxon>
        <taxon>Pezizomycotina</taxon>
        <taxon>Dothideomycetes</taxon>
        <taxon>Pleosporomycetidae</taxon>
        <taxon>Pleosporales</taxon>
        <taxon>Massarineae</taxon>
        <taxon>Didymosphaeriaceae</taxon>
        <taxon>Bimuria</taxon>
    </lineage>
</organism>